<feature type="region of interest" description="Disordered" evidence="1">
    <location>
        <begin position="29"/>
        <end position="84"/>
    </location>
</feature>
<feature type="compositionally biased region" description="Pro residues" evidence="1">
    <location>
        <begin position="38"/>
        <end position="51"/>
    </location>
</feature>
<dbReference type="EMBL" id="CACVKT020009003">
    <property type="protein sequence ID" value="CAC5419227.1"/>
    <property type="molecule type" value="Genomic_DNA"/>
</dbReference>
<dbReference type="Gene3D" id="2.30.30.40">
    <property type="entry name" value="SH3 Domains"/>
    <property type="match status" value="1"/>
</dbReference>
<feature type="compositionally biased region" description="Acidic residues" evidence="1">
    <location>
        <begin position="470"/>
        <end position="488"/>
    </location>
</feature>
<evidence type="ECO:0000313" key="3">
    <source>
        <dbReference type="Proteomes" id="UP000507470"/>
    </source>
</evidence>
<dbReference type="AlphaFoldDB" id="A0A6J8EG29"/>
<feature type="compositionally biased region" description="Basic residues" evidence="1">
    <location>
        <begin position="288"/>
        <end position="300"/>
    </location>
</feature>
<reference evidence="2 3" key="1">
    <citation type="submission" date="2020-06" db="EMBL/GenBank/DDBJ databases">
        <authorList>
            <person name="Li R."/>
            <person name="Bekaert M."/>
        </authorList>
    </citation>
    <scope>NUCLEOTIDE SEQUENCE [LARGE SCALE GENOMIC DNA]</scope>
    <source>
        <strain evidence="3">wild</strain>
    </source>
</reference>
<evidence type="ECO:0000313" key="2">
    <source>
        <dbReference type="EMBL" id="CAC5419227.1"/>
    </source>
</evidence>
<proteinExistence type="predicted"/>
<evidence type="ECO:0000256" key="1">
    <source>
        <dbReference type="SAM" id="MobiDB-lite"/>
    </source>
</evidence>
<dbReference type="OrthoDB" id="5986624at2759"/>
<dbReference type="Proteomes" id="UP000507470">
    <property type="component" value="Unassembled WGS sequence"/>
</dbReference>
<feature type="region of interest" description="Disordered" evidence="1">
    <location>
        <begin position="110"/>
        <end position="300"/>
    </location>
</feature>
<name>A0A6J8EG29_MYTCO</name>
<feature type="compositionally biased region" description="Basic and acidic residues" evidence="1">
    <location>
        <begin position="256"/>
        <end position="277"/>
    </location>
</feature>
<sequence>MDEDDDQDIYDDGTSITNRRAVGRIKSIFEPAMQGPKPSLPSKPAAKPPTPKRSDVATNGDVNFPSNNNNIPKKTIGEIANENRDVNSFVKNSTSGVQLNSELVSKFNSIKNKPGIEDKPSPKPPWQKQPDKGIKPLENKNIPSQGLASRLKKFQQGDSENTDGKTEPVKPSMPEKVDIAEKKAVIAGMFQPKLPSYVKSDSKPPTTPMKPESKQPPPTLRKPSTTSPTEQEKVISPSKPKPFSFAGPPPSTGGDPKSELMRAIQKRKESMGQKSENEQTDTEPQLRNIKRGKSIKRKSFTRNLDNKKFFLVEISSSDSPNRPPPKPSKILDINLDTIVLEYKKNFKKKFLSSEEESERPQSGGFVEMDEELYEELPDDGTCADFPPPPPEITRHSTNRPVSMIPPMTEDEECDVVYDDGISAQSDEAPPPVIPGRPPRRGNLPELPCVPIQEEPLPEPPIQPPATSSNIEDDPDDDGELYEPLDDIINEVAKLEEKANNNTVSNDNNKTEQLSEKERKKKEKEEKKKQEEERKKQEKRAKDLKSKFKIELSELEECSTKGAIKEDAKGKGKDLTVTKDQRVIIICMDKRAPKGRWLVKLEDNEDTIGYVDSNNVEVDNNLIRSVMLTSQKPQTDFAEDGEDYEALPEQDEVYAEAL</sequence>
<accession>A0A6J8EG29</accession>
<feature type="region of interest" description="Disordered" evidence="1">
    <location>
        <begin position="377"/>
        <end position="542"/>
    </location>
</feature>
<feature type="compositionally biased region" description="Polar residues" evidence="1">
    <location>
        <begin position="56"/>
        <end position="72"/>
    </location>
</feature>
<feature type="compositionally biased region" description="Basic and acidic residues" evidence="1">
    <location>
        <begin position="129"/>
        <end position="138"/>
    </location>
</feature>
<keyword evidence="3" id="KW-1185">Reference proteome</keyword>
<feature type="compositionally biased region" description="Acidic residues" evidence="1">
    <location>
        <begin position="408"/>
        <end position="417"/>
    </location>
</feature>
<feature type="compositionally biased region" description="Basic and acidic residues" evidence="1">
    <location>
        <begin position="162"/>
        <end position="184"/>
    </location>
</feature>
<gene>
    <name evidence="2" type="ORF">MCOR_51600</name>
</gene>
<protein>
    <submittedName>
        <fullName evidence="2">FYB</fullName>
    </submittedName>
</protein>
<feature type="compositionally biased region" description="Basic and acidic residues" evidence="1">
    <location>
        <begin position="508"/>
        <end position="542"/>
    </location>
</feature>
<organism evidence="2 3">
    <name type="scientific">Mytilus coruscus</name>
    <name type="common">Sea mussel</name>
    <dbReference type="NCBI Taxonomy" id="42192"/>
    <lineage>
        <taxon>Eukaryota</taxon>
        <taxon>Metazoa</taxon>
        <taxon>Spiralia</taxon>
        <taxon>Lophotrochozoa</taxon>
        <taxon>Mollusca</taxon>
        <taxon>Bivalvia</taxon>
        <taxon>Autobranchia</taxon>
        <taxon>Pteriomorphia</taxon>
        <taxon>Mytilida</taxon>
        <taxon>Mytiloidea</taxon>
        <taxon>Mytilidae</taxon>
        <taxon>Mytilinae</taxon>
        <taxon>Mytilus</taxon>
    </lineage>
</organism>